<organism evidence="1 2">
    <name type="scientific">Plesiocystis pacifica SIR-1</name>
    <dbReference type="NCBI Taxonomy" id="391625"/>
    <lineage>
        <taxon>Bacteria</taxon>
        <taxon>Pseudomonadati</taxon>
        <taxon>Myxococcota</taxon>
        <taxon>Polyangia</taxon>
        <taxon>Nannocystales</taxon>
        <taxon>Nannocystaceae</taxon>
        <taxon>Plesiocystis</taxon>
    </lineage>
</organism>
<sequence>MTATKTSEASELVDRALEAGELDETLEASVAERLTESGRYWAKIGLELVAEAKACRGSRSRKAKLELLAMARSCFKTALDADKPAELVEVRRLADLLDRQRREAGQAQDLA</sequence>
<dbReference type="RefSeq" id="WP_006972437.1">
    <property type="nucleotide sequence ID" value="NZ_ABCS01000031.1"/>
</dbReference>
<accession>A6G6U1</accession>
<evidence type="ECO:0000313" key="1">
    <source>
        <dbReference type="EMBL" id="EDM78394.1"/>
    </source>
</evidence>
<dbReference type="AlphaFoldDB" id="A6G6U1"/>
<keyword evidence="2" id="KW-1185">Reference proteome</keyword>
<proteinExistence type="predicted"/>
<name>A6G6U1_9BACT</name>
<reference evidence="1 2" key="1">
    <citation type="submission" date="2007-06" db="EMBL/GenBank/DDBJ databases">
        <authorList>
            <person name="Shimkets L."/>
            <person name="Ferriera S."/>
            <person name="Johnson J."/>
            <person name="Kravitz S."/>
            <person name="Beeson K."/>
            <person name="Sutton G."/>
            <person name="Rogers Y.-H."/>
            <person name="Friedman R."/>
            <person name="Frazier M."/>
            <person name="Venter J.C."/>
        </authorList>
    </citation>
    <scope>NUCLEOTIDE SEQUENCE [LARGE SCALE GENOMIC DNA]</scope>
    <source>
        <strain evidence="1 2">SIR-1</strain>
    </source>
</reference>
<dbReference type="EMBL" id="ABCS01000031">
    <property type="protein sequence ID" value="EDM78394.1"/>
    <property type="molecule type" value="Genomic_DNA"/>
</dbReference>
<gene>
    <name evidence="1" type="ORF">PPSIR1_06081</name>
</gene>
<dbReference type="STRING" id="391625.PPSIR1_06081"/>
<evidence type="ECO:0000313" key="2">
    <source>
        <dbReference type="Proteomes" id="UP000005801"/>
    </source>
</evidence>
<comment type="caution">
    <text evidence="1">The sequence shown here is derived from an EMBL/GenBank/DDBJ whole genome shotgun (WGS) entry which is preliminary data.</text>
</comment>
<dbReference type="Proteomes" id="UP000005801">
    <property type="component" value="Unassembled WGS sequence"/>
</dbReference>
<protein>
    <submittedName>
        <fullName evidence="1">Uncharacterized protein</fullName>
    </submittedName>
</protein>